<dbReference type="OrthoDB" id="1749712at2759"/>
<feature type="compositionally biased region" description="Basic and acidic residues" evidence="1">
    <location>
        <begin position="374"/>
        <end position="388"/>
    </location>
</feature>
<organism evidence="2 3">
    <name type="scientific">Tetracentron sinense</name>
    <name type="common">Spur-leaf</name>
    <dbReference type="NCBI Taxonomy" id="13715"/>
    <lineage>
        <taxon>Eukaryota</taxon>
        <taxon>Viridiplantae</taxon>
        <taxon>Streptophyta</taxon>
        <taxon>Embryophyta</taxon>
        <taxon>Tracheophyta</taxon>
        <taxon>Spermatophyta</taxon>
        <taxon>Magnoliopsida</taxon>
        <taxon>Trochodendrales</taxon>
        <taxon>Trochodendraceae</taxon>
        <taxon>Tetracentron</taxon>
    </lineage>
</organism>
<evidence type="ECO:0000313" key="2">
    <source>
        <dbReference type="EMBL" id="KAF8408787.1"/>
    </source>
</evidence>
<accession>A0A834ZUG5</accession>
<evidence type="ECO:0000313" key="3">
    <source>
        <dbReference type="Proteomes" id="UP000655225"/>
    </source>
</evidence>
<gene>
    <name evidence="2" type="ORF">HHK36_004856</name>
</gene>
<dbReference type="EMBL" id="JABCRI010000003">
    <property type="protein sequence ID" value="KAF8408787.1"/>
    <property type="molecule type" value="Genomic_DNA"/>
</dbReference>
<proteinExistence type="predicted"/>
<dbReference type="AlphaFoldDB" id="A0A834ZUG5"/>
<feature type="compositionally biased region" description="Low complexity" evidence="1">
    <location>
        <begin position="330"/>
        <end position="348"/>
    </location>
</feature>
<feature type="region of interest" description="Disordered" evidence="1">
    <location>
        <begin position="189"/>
        <end position="208"/>
    </location>
</feature>
<evidence type="ECO:0000256" key="1">
    <source>
        <dbReference type="SAM" id="MobiDB-lite"/>
    </source>
</evidence>
<feature type="region of interest" description="Disordered" evidence="1">
    <location>
        <begin position="225"/>
        <end position="388"/>
    </location>
</feature>
<comment type="caution">
    <text evidence="2">The sequence shown here is derived from an EMBL/GenBank/DDBJ whole genome shotgun (WGS) entry which is preliminary data.</text>
</comment>
<feature type="compositionally biased region" description="Basic and acidic residues" evidence="1">
    <location>
        <begin position="241"/>
        <end position="267"/>
    </location>
</feature>
<dbReference type="Proteomes" id="UP000655225">
    <property type="component" value="Unassembled WGS sequence"/>
</dbReference>
<protein>
    <submittedName>
        <fullName evidence="2">Uncharacterized protein</fullName>
    </submittedName>
</protein>
<reference evidence="2 3" key="1">
    <citation type="submission" date="2020-04" db="EMBL/GenBank/DDBJ databases">
        <title>Plant Genome Project.</title>
        <authorList>
            <person name="Zhang R.-G."/>
        </authorList>
    </citation>
    <scope>NUCLEOTIDE SEQUENCE [LARGE SCALE GENOMIC DNA]</scope>
    <source>
        <strain evidence="2">YNK0</strain>
        <tissue evidence="2">Leaf</tissue>
    </source>
</reference>
<keyword evidence="3" id="KW-1185">Reference proteome</keyword>
<name>A0A834ZUG5_TETSI</name>
<sequence>MLLLKTWDHSLFSEIFDKGFIDFCRRPTALQDRTRDSDDDDFRDRDYDVAALASNLSQAFRYGIYSSDDIEEVPFKCTTNTFVSDLNSLVDQSGNRLMFEPGENATWVGVSAHGSLGRDDEKSKSFCSYKLMFGRMFTLMMNLQKLSYLLCVWVMIRTVLCWSPCAFSGSLFTNSNWFAFEDDKIANERSTGSLASPSPNTETGLISSNSDDEVIVGEDDDFVDTATSSQVPELEPSPEDPECRDSLESPPEDMKEETVPSEGDKPPEWVQWRETSDSGDPSDAEQAPVLTNGELEMDSKVQGDDIDPDSVEPSLSSTDELVADVDTDAGGSPNENPSSSPPEVSEPGDGNLSSGSPKFEDVEMVETEGTAQAAEHEKKEAVEDEAGK</sequence>